<evidence type="ECO:0000259" key="1">
    <source>
        <dbReference type="Pfam" id="PF03235"/>
    </source>
</evidence>
<dbReference type="AlphaFoldDB" id="D5H4B6"/>
<dbReference type="Proteomes" id="UP000000933">
    <property type="component" value="Plasmid pSR56"/>
</dbReference>
<name>D5H4B6_SALRM</name>
<keyword evidence="2" id="KW-0614">Plasmid</keyword>
<sequence>MDRSHVPTQLDISLADKNVQKLVDEANKKSLVLPDFQRDFVWPTRQVGKLLESLLNGYYINTLLTLPVTRGQNNEVPFPARKIEGVSNQREPGAQMDMILDGQQRVTSIYYALTAPTDIPLANTKYPQLYCLRFGKAIEGQFDDDAVLWRRRDWSTSQRLIDNDFEMQVDKGLIPFTAFKNKQSFRDWRRGMAGHVEENEVELGSLDDGRTLSRKDIDRVEDTTEVFRNYDVPVIQMTSGTEPAKVVQTFERINTQGLELGIFDILTARLWPDKVNLRDLWDDAVEKHGQLEEYVGEVGVTTARERALRTLALYRGQECSERSLGELGSEGFEEDWSAATSILTRTLAKAKTAGPGGLGVSDRFGFPYGTILPPLANLIHIAENDGAYPDDKALRKVRRWYWASIFSQRYSGSSDTASFKDYNTVGEWLTNPDAEEPVAIREARQLIPIETDLMSLTQGGAYRGVMSMITRNNARDFGSLESVSVHEVDDHHIFPKSGLKDGAFGKRYDQTERDRILNRTIIQSGTNRFRYSNRRPSDYVSEMLQQLGGSKDRLQEVLSDHFINEEALGAMLDDDYERFCKARREELQSAIQRRTGLDLDWTLNETEVS</sequence>
<dbReference type="KEGG" id="srm:SRM_p56038"/>
<evidence type="ECO:0000313" key="3">
    <source>
        <dbReference type="Proteomes" id="UP000000933"/>
    </source>
</evidence>
<protein>
    <recommendedName>
        <fullName evidence="1">GmrSD restriction endonucleases N-terminal domain-containing protein</fullName>
    </recommendedName>
</protein>
<dbReference type="PATRIC" id="fig|761659.10.peg.3418"/>
<geneLocation type="plasmid" evidence="2 3">
    <name>pSR56</name>
</geneLocation>
<dbReference type="PANTHER" id="PTHR37292">
    <property type="entry name" value="VNG6097C"/>
    <property type="match status" value="1"/>
</dbReference>
<accession>D5H4B6</accession>
<evidence type="ECO:0000313" key="2">
    <source>
        <dbReference type="EMBL" id="CBH22756.1"/>
    </source>
</evidence>
<dbReference type="EMBL" id="FP565811">
    <property type="protein sequence ID" value="CBH22756.1"/>
    <property type="molecule type" value="Genomic_DNA"/>
</dbReference>
<gene>
    <name evidence="2" type="ORF">SRM_p56038</name>
</gene>
<dbReference type="HOGENOM" id="CLU_021082_0_0_10"/>
<dbReference type="InterPro" id="IPR004919">
    <property type="entry name" value="GmrSD_N"/>
</dbReference>
<reference evidence="2 3" key="1">
    <citation type="journal article" date="2010" name="ISME J.">
        <title>Fine-scale evolution: genomic, phenotypic and ecological differentiation in two coexisting Salinibacter ruber strains.</title>
        <authorList>
            <person name="Pena A."/>
            <person name="Teeling H."/>
            <person name="Huerta-Cepas J."/>
            <person name="Santos F."/>
            <person name="Yarza P."/>
            <person name="Brito-Echeverria J."/>
            <person name="Lucio M."/>
            <person name="Schmitt-Kopplin P."/>
            <person name="Meseguer I."/>
            <person name="Schenowitz C."/>
            <person name="Dossat C."/>
            <person name="Barbe V."/>
            <person name="Dopazo J."/>
            <person name="Rossello-Mora R."/>
            <person name="Schuler M."/>
            <person name="Glockner F.O."/>
            <person name="Amann R."/>
            <person name="Gabaldon T."/>
            <person name="Anton J."/>
        </authorList>
    </citation>
    <scope>NUCLEOTIDE SEQUENCE [LARGE SCALE GENOMIC DNA]</scope>
    <source>
        <strain evidence="2 3">M8</strain>
        <plasmid evidence="3">pSR56</plasmid>
    </source>
</reference>
<organism evidence="2 3">
    <name type="scientific">Salinibacter ruber (strain M8)</name>
    <dbReference type="NCBI Taxonomy" id="761659"/>
    <lineage>
        <taxon>Bacteria</taxon>
        <taxon>Pseudomonadati</taxon>
        <taxon>Rhodothermota</taxon>
        <taxon>Rhodothermia</taxon>
        <taxon>Rhodothermales</taxon>
        <taxon>Salinibacteraceae</taxon>
        <taxon>Salinibacter</taxon>
    </lineage>
</organism>
<reference evidence="3" key="2">
    <citation type="submission" date="2010-04" db="EMBL/GenBank/DDBJ databases">
        <title>Genome sequence of Salinibacter ruber M8.</title>
        <authorList>
            <consortium name="Genoscope"/>
        </authorList>
    </citation>
    <scope>NUCLEOTIDE SEQUENCE [LARGE SCALE GENOMIC DNA]</scope>
    <source>
        <strain evidence="3">M8</strain>
        <plasmid evidence="3">pSR56</plasmid>
    </source>
</reference>
<proteinExistence type="predicted"/>
<dbReference type="Pfam" id="PF03235">
    <property type="entry name" value="GmrSD_N"/>
    <property type="match status" value="1"/>
</dbReference>
<feature type="domain" description="GmrSD restriction endonucleases N-terminal" evidence="1">
    <location>
        <begin position="20"/>
        <end position="270"/>
    </location>
</feature>
<dbReference type="PANTHER" id="PTHR37292:SF2">
    <property type="entry name" value="DUF262 DOMAIN-CONTAINING PROTEIN"/>
    <property type="match status" value="1"/>
</dbReference>